<dbReference type="EMBL" id="QJKI01000008">
    <property type="protein sequence ID" value="PXX79131.1"/>
    <property type="molecule type" value="Genomic_DNA"/>
</dbReference>
<gene>
    <name evidence="1" type="ORF">DFR34_10821</name>
</gene>
<reference evidence="1 2" key="1">
    <citation type="submission" date="2018-05" db="EMBL/GenBank/DDBJ databases">
        <title>Genomic Encyclopedia of Type Strains, Phase IV (KMG-IV): sequencing the most valuable type-strain genomes for metagenomic binning, comparative biology and taxonomic classification.</title>
        <authorList>
            <person name="Goeker M."/>
        </authorList>
    </citation>
    <scope>NUCLEOTIDE SEQUENCE [LARGE SCALE GENOMIC DNA]</scope>
    <source>
        <strain evidence="1 2">DSM 29661</strain>
    </source>
</reference>
<dbReference type="AlphaFoldDB" id="A0A318KMZ6"/>
<dbReference type="InterPro" id="IPR034154">
    <property type="entry name" value="TOPRIM_DnaG/twinkle"/>
</dbReference>
<dbReference type="RefSeq" id="WP_110390589.1">
    <property type="nucleotide sequence ID" value="NZ_QJKI01000008.1"/>
</dbReference>
<sequence length="904" mass="102563">MNEQLRQQIIQRLERDYLFRAPRNSGQWMTHGKCPSCGQTELYISHAKPWVARCGRMNKCGAELHIRDVYADLFEDWSARFPKVPENPNATADAYLREMRGFDLEKIAGWYTQDSYYNPELQLGSTTVRFELPGIGYWERIIDKPWRFGKRKATFRGDYGGTWWQPPSLSLLGHTELWIVEGIFDAIALLHAGQPAVSTLSCNNYPELALSALAEQCADNNVPRPKLIWAYDGDQAGKGFTRKFSARARDAGWVCGAAQPRAGGAKKRDWNDLWIADALGEDERQDYLYLGSLLIAPTPAAKSALMYSRNGWQSFSFDHDNRMYWFKLDLERYGKSRDTLRDDYPDMPEQELIERALAESQTVTEICNCMPEPLYYMRNEITDESWYYFRLRFPHDGMAVKGTFTAGQLAAPAEFKKRILHLAAGAIWTGNATQLDKLLSRWVEGIRVVQTIDYSGYSLEHRAYVYNDVAVVDGKVVPQNDEDFFEAGKLAIKSLQKSLRLHINHDLKKYSPQDWWPRLHTCYGARGTLMLATFVASMVAEQVRERFESLPFVELVGEPGAGKSTLIEFLWKLFGREQYEGFDPMKGTTVGFMRSMAQVSNLPVVLIESDREDDSDGTRGRPKTQFDWDSLKSLYNGGSLRTSGVKSAGNDTYEPQFRASLIISQNAPVAASPAIMERIIHIWLDKSNQTESGREAALELSRMSARDVSGFLLKTAMAEASILQLMESRLRGYERAIAQAGSRNLRIQKNHAQLMVMVDALEGLLPITSQQIDEAKSALVDMALAREQSLRRDHPMVELFWEVYDYLDGGDDADCDAMLNHSRDTGLIAINLNHFAQLAAERKQVIPSLTDLKRILPTSKRHKLIDKNRAVNSAIHARHNVNIGVHGRKLPSTVKCWVFEGSQK</sequence>
<evidence type="ECO:0000313" key="1">
    <source>
        <dbReference type="EMBL" id="PXX79131.1"/>
    </source>
</evidence>
<keyword evidence="2" id="KW-1185">Reference proteome</keyword>
<comment type="caution">
    <text evidence="1">The sequence shown here is derived from an EMBL/GenBank/DDBJ whole genome shotgun (WGS) entry which is preliminary data.</text>
</comment>
<organism evidence="1 2">
    <name type="scientific">Rivihabitans pingtungensis</name>
    <dbReference type="NCBI Taxonomy" id="1054498"/>
    <lineage>
        <taxon>Bacteria</taxon>
        <taxon>Pseudomonadati</taxon>
        <taxon>Pseudomonadota</taxon>
        <taxon>Betaproteobacteria</taxon>
        <taxon>Neisseriales</taxon>
        <taxon>Aquaspirillaceae</taxon>
        <taxon>Rivihabitans</taxon>
    </lineage>
</organism>
<dbReference type="CDD" id="cd01029">
    <property type="entry name" value="TOPRIM_primases"/>
    <property type="match status" value="1"/>
</dbReference>
<accession>A0A318KMZ6</accession>
<proteinExistence type="predicted"/>
<dbReference type="Proteomes" id="UP000247555">
    <property type="component" value="Unassembled WGS sequence"/>
</dbReference>
<dbReference type="SUPFAM" id="SSF52540">
    <property type="entry name" value="P-loop containing nucleoside triphosphate hydrolases"/>
    <property type="match status" value="1"/>
</dbReference>
<evidence type="ECO:0000313" key="2">
    <source>
        <dbReference type="Proteomes" id="UP000247555"/>
    </source>
</evidence>
<dbReference type="OrthoDB" id="5618772at2"/>
<protein>
    <submittedName>
        <fullName evidence="1">Toprim domain-containing protein</fullName>
    </submittedName>
</protein>
<dbReference type="InterPro" id="IPR027417">
    <property type="entry name" value="P-loop_NTPase"/>
</dbReference>
<name>A0A318KMZ6_9NEIS</name>
<dbReference type="Pfam" id="PF13155">
    <property type="entry name" value="Toprim_2"/>
    <property type="match status" value="1"/>
</dbReference>
<dbReference type="Gene3D" id="3.40.1360.10">
    <property type="match status" value="1"/>
</dbReference>